<accession>C3M8R8</accession>
<dbReference type="KEGG" id="rhi:NGR_c08230"/>
<keyword evidence="2" id="KW-1185">Reference proteome</keyword>
<dbReference type="Proteomes" id="UP000001054">
    <property type="component" value="Chromosome"/>
</dbReference>
<protein>
    <submittedName>
        <fullName evidence="1">Uncharacterized protein</fullName>
    </submittedName>
</protein>
<gene>
    <name evidence="1" type="ordered locus">NGR_c08230</name>
</gene>
<organism evidence="1 2">
    <name type="scientific">Sinorhizobium fredii (strain NBRC 101917 / NGR234)</name>
    <dbReference type="NCBI Taxonomy" id="394"/>
    <lineage>
        <taxon>Bacteria</taxon>
        <taxon>Pseudomonadati</taxon>
        <taxon>Pseudomonadota</taxon>
        <taxon>Alphaproteobacteria</taxon>
        <taxon>Hyphomicrobiales</taxon>
        <taxon>Rhizobiaceae</taxon>
        <taxon>Sinorhizobium/Ensifer group</taxon>
        <taxon>Sinorhizobium</taxon>
    </lineage>
</organism>
<proteinExistence type="predicted"/>
<reference evidence="1 2" key="1">
    <citation type="journal article" date="2009" name="Appl. Environ. Microbiol.">
        <title>Rhizobium sp. strain NGR234 possesses a remarkable number of secretion systems.</title>
        <authorList>
            <person name="Schmeisser C."/>
            <person name="Liesegang H."/>
            <person name="Krysciak D."/>
            <person name="Bakkou N."/>
            <person name="Le Quere A."/>
            <person name="Wollherr A."/>
            <person name="Heinemeyer I."/>
            <person name="Morgenstern B."/>
            <person name="Pommerening-Roeser A."/>
            <person name="Flores M."/>
            <person name="Palacios R."/>
            <person name="Brenner S."/>
            <person name="Gottschalk G."/>
            <person name="Schmitz R.A."/>
            <person name="Broughton W.J."/>
            <person name="Perret X."/>
            <person name="Strittmatter A.W."/>
            <person name="Streit W.R."/>
        </authorList>
    </citation>
    <scope>NUCLEOTIDE SEQUENCE [LARGE SCALE GENOMIC DNA]</scope>
    <source>
        <strain evidence="2">NBRC 101917 / NGR234</strain>
    </source>
</reference>
<dbReference type="HOGENOM" id="CLU_1609470_0_0_5"/>
<sequence length="165" mass="17895">MAHCFENTFGTAVRERISVVVALFRRYQPFDAGQQFLLRHAIEGQRLRLVFAFRSLGKSGGFRLGDRGSVGLGLVHFHMLLQGMDQIFLEITGRKGLISDLTQGNDRILVIVAVDRDGGALRNQACAVAGKQDEFETVFDLVDAIFDGDAGHGLVLCESAAAAAA</sequence>
<name>C3M8R8_SINFN</name>
<dbReference type="AlphaFoldDB" id="C3M8R8"/>
<evidence type="ECO:0000313" key="1">
    <source>
        <dbReference type="EMBL" id="ACP24614.1"/>
    </source>
</evidence>
<evidence type="ECO:0000313" key="2">
    <source>
        <dbReference type="Proteomes" id="UP000001054"/>
    </source>
</evidence>
<dbReference type="EMBL" id="CP001389">
    <property type="protein sequence ID" value="ACP24614.1"/>
    <property type="molecule type" value="Genomic_DNA"/>
</dbReference>
<dbReference type="AntiFam" id="ANF00230">
    <property type="entry name" value="Shadow ORF (opposite rpoZ)"/>
</dbReference>